<gene>
    <name evidence="1" type="ORF">QWI16_09580</name>
</gene>
<keyword evidence="2" id="KW-1185">Reference proteome</keyword>
<evidence type="ECO:0000313" key="1">
    <source>
        <dbReference type="EMBL" id="MDO3382424.1"/>
    </source>
</evidence>
<evidence type="ECO:0000313" key="2">
    <source>
        <dbReference type="Proteomes" id="UP001168380"/>
    </source>
</evidence>
<proteinExistence type="predicted"/>
<dbReference type="EMBL" id="JAULRT010000052">
    <property type="protein sequence ID" value="MDO3382424.1"/>
    <property type="molecule type" value="Genomic_DNA"/>
</dbReference>
<protein>
    <submittedName>
        <fullName evidence="1">Uncharacterized protein</fullName>
    </submittedName>
</protein>
<name>A0ABT8TE82_9GAMM</name>
<accession>A0ABT8TE82</accession>
<sequence>MNHELSQHPASDRPHCAMHLALLGLVLAVLCVFGASTTGAVATQQGLEVDREQLIGAVSSDSLRVYHHEALGAGGKKPGSEPDNWLVNSYQPVSLAQGGAVCAEHDLWLNARSPLRYHTPVLRAPPAA</sequence>
<organism evidence="1 2">
    <name type="scientific">Gilvimarinus algae</name>
    <dbReference type="NCBI Taxonomy" id="3058037"/>
    <lineage>
        <taxon>Bacteria</taxon>
        <taxon>Pseudomonadati</taxon>
        <taxon>Pseudomonadota</taxon>
        <taxon>Gammaproteobacteria</taxon>
        <taxon>Cellvibrionales</taxon>
        <taxon>Cellvibrionaceae</taxon>
        <taxon>Gilvimarinus</taxon>
    </lineage>
</organism>
<reference evidence="1" key="1">
    <citation type="submission" date="2023-07" db="EMBL/GenBank/DDBJ databases">
        <title>Gilvimarinus algae sp. nov., isolated from the surface of Kelp.</title>
        <authorList>
            <person name="Sun Y.Y."/>
            <person name="Gong Y."/>
            <person name="Du Z.J."/>
        </authorList>
    </citation>
    <scope>NUCLEOTIDE SEQUENCE</scope>
    <source>
        <strain evidence="1">SDUM040014</strain>
    </source>
</reference>
<comment type="caution">
    <text evidence="1">The sequence shown here is derived from an EMBL/GenBank/DDBJ whole genome shotgun (WGS) entry which is preliminary data.</text>
</comment>
<dbReference type="Proteomes" id="UP001168380">
    <property type="component" value="Unassembled WGS sequence"/>
</dbReference>
<dbReference type="RefSeq" id="WP_302712671.1">
    <property type="nucleotide sequence ID" value="NZ_JAULRT010000052.1"/>
</dbReference>